<keyword evidence="13 17" id="KW-0830">Ubiquinone</keyword>
<dbReference type="GO" id="GO:0042773">
    <property type="term" value="P:ATP synthesis coupled electron transport"/>
    <property type="evidence" value="ECO:0007669"/>
    <property type="project" value="InterPro"/>
</dbReference>
<evidence type="ECO:0000256" key="15">
    <source>
        <dbReference type="ARBA" id="ARBA00023136"/>
    </source>
</evidence>
<keyword evidence="6 17" id="KW-0813">Transport</keyword>
<feature type="transmembrane region" description="Helical" evidence="17">
    <location>
        <begin position="243"/>
        <end position="264"/>
    </location>
</feature>
<evidence type="ECO:0000256" key="13">
    <source>
        <dbReference type="ARBA" id="ARBA00023075"/>
    </source>
</evidence>
<dbReference type="PRINTS" id="PR01437">
    <property type="entry name" value="NUOXDRDTASE4"/>
</dbReference>
<feature type="transmembrane region" description="Helical" evidence="17">
    <location>
        <begin position="21"/>
        <end position="44"/>
    </location>
</feature>
<dbReference type="GO" id="GO:0048039">
    <property type="term" value="F:ubiquinone binding"/>
    <property type="evidence" value="ECO:0007669"/>
    <property type="project" value="TreeGrafter"/>
</dbReference>
<geneLocation type="mitochondrion" evidence="20"/>
<keyword evidence="8 17" id="KW-0812">Transmembrane</keyword>
<evidence type="ECO:0000256" key="12">
    <source>
        <dbReference type="ARBA" id="ARBA00023027"/>
    </source>
</evidence>
<feature type="transmembrane region" description="Helical" evidence="17">
    <location>
        <begin position="214"/>
        <end position="237"/>
    </location>
</feature>
<comment type="subcellular location">
    <subcellularLocation>
        <location evidence="2 17">Mitochondrion membrane</location>
        <topology evidence="2 17">Multi-pass membrane protein</topology>
    </subcellularLocation>
</comment>
<feature type="transmembrane region" description="Helical" evidence="17">
    <location>
        <begin position="271"/>
        <end position="293"/>
    </location>
</feature>
<evidence type="ECO:0000259" key="19">
    <source>
        <dbReference type="Pfam" id="PF01059"/>
    </source>
</evidence>
<evidence type="ECO:0000256" key="7">
    <source>
        <dbReference type="ARBA" id="ARBA00022660"/>
    </source>
</evidence>
<evidence type="ECO:0000256" key="11">
    <source>
        <dbReference type="ARBA" id="ARBA00022989"/>
    </source>
</evidence>
<proteinExistence type="inferred from homology"/>
<feature type="domain" description="NADH:quinone oxidoreductase/Mrp antiporter transmembrane" evidence="18">
    <location>
        <begin position="106"/>
        <end position="385"/>
    </location>
</feature>
<evidence type="ECO:0000256" key="6">
    <source>
        <dbReference type="ARBA" id="ARBA00022448"/>
    </source>
</evidence>
<dbReference type="GO" id="GO:0015990">
    <property type="term" value="P:electron transport coupled proton transport"/>
    <property type="evidence" value="ECO:0007669"/>
    <property type="project" value="TreeGrafter"/>
</dbReference>
<evidence type="ECO:0000256" key="4">
    <source>
        <dbReference type="ARBA" id="ARBA00012944"/>
    </source>
</evidence>
<dbReference type="Pfam" id="PF00361">
    <property type="entry name" value="Proton_antipo_M"/>
    <property type="match status" value="1"/>
</dbReference>
<feature type="transmembrane region" description="Helical" evidence="17">
    <location>
        <begin position="56"/>
        <end position="77"/>
    </location>
</feature>
<keyword evidence="14 17" id="KW-0496">Mitochondrion</keyword>
<keyword evidence="9" id="KW-1278">Translocase</keyword>
<dbReference type="PANTHER" id="PTHR43507">
    <property type="entry name" value="NADH-UBIQUINONE OXIDOREDUCTASE CHAIN 4"/>
    <property type="match status" value="1"/>
</dbReference>
<evidence type="ECO:0000256" key="14">
    <source>
        <dbReference type="ARBA" id="ARBA00023128"/>
    </source>
</evidence>
<evidence type="ECO:0000256" key="16">
    <source>
        <dbReference type="ARBA" id="ARBA00049551"/>
    </source>
</evidence>
<feature type="transmembrane region" description="Helical" evidence="17">
    <location>
        <begin position="299"/>
        <end position="316"/>
    </location>
</feature>
<feature type="transmembrane region" description="Helical" evidence="17">
    <location>
        <begin position="110"/>
        <end position="132"/>
    </location>
</feature>
<feature type="domain" description="NADH:ubiquinone oxidoreductase chain 4 N-terminal" evidence="19">
    <location>
        <begin position="1"/>
        <end position="103"/>
    </location>
</feature>
<comment type="similarity">
    <text evidence="3 17">Belongs to the complex I subunit 4 family.</text>
</comment>
<dbReference type="InterPro" id="IPR003918">
    <property type="entry name" value="NADH_UbQ_OxRdtase"/>
</dbReference>
<dbReference type="InterPro" id="IPR001750">
    <property type="entry name" value="ND/Mrp_TM"/>
</dbReference>
<keyword evidence="12 17" id="KW-0520">NAD</keyword>
<evidence type="ECO:0000256" key="1">
    <source>
        <dbReference type="ARBA" id="ARBA00003257"/>
    </source>
</evidence>
<dbReference type="GO" id="GO:0008137">
    <property type="term" value="F:NADH dehydrogenase (ubiquinone) activity"/>
    <property type="evidence" value="ECO:0007669"/>
    <property type="project" value="UniProtKB-UniRule"/>
</dbReference>
<dbReference type="EC" id="7.1.1.2" evidence="4 17"/>
<evidence type="ECO:0000256" key="10">
    <source>
        <dbReference type="ARBA" id="ARBA00022982"/>
    </source>
</evidence>
<feature type="transmembrane region" description="Helical" evidence="17">
    <location>
        <begin position="328"/>
        <end position="347"/>
    </location>
</feature>
<dbReference type="InterPro" id="IPR000260">
    <property type="entry name" value="NADH4_N"/>
</dbReference>
<keyword evidence="15 17" id="KW-0472">Membrane</keyword>
<gene>
    <name evidence="20" type="primary">nad4</name>
</gene>
<feature type="transmembrane region" description="Helical" evidence="17">
    <location>
        <begin position="139"/>
        <end position="162"/>
    </location>
</feature>
<comment type="catalytic activity">
    <reaction evidence="16 17">
        <text>a ubiquinone + NADH + 5 H(+)(in) = a ubiquinol + NAD(+) + 4 H(+)(out)</text>
        <dbReference type="Rhea" id="RHEA:29091"/>
        <dbReference type="Rhea" id="RHEA-COMP:9565"/>
        <dbReference type="Rhea" id="RHEA-COMP:9566"/>
        <dbReference type="ChEBI" id="CHEBI:15378"/>
        <dbReference type="ChEBI" id="CHEBI:16389"/>
        <dbReference type="ChEBI" id="CHEBI:17976"/>
        <dbReference type="ChEBI" id="CHEBI:57540"/>
        <dbReference type="ChEBI" id="CHEBI:57945"/>
        <dbReference type="EC" id="7.1.1.2"/>
    </reaction>
</comment>
<evidence type="ECO:0000313" key="20">
    <source>
        <dbReference type="EMBL" id="QNP09839.1"/>
    </source>
</evidence>
<evidence type="ECO:0000256" key="2">
    <source>
        <dbReference type="ARBA" id="ARBA00004225"/>
    </source>
</evidence>
<evidence type="ECO:0000259" key="18">
    <source>
        <dbReference type="Pfam" id="PF00361"/>
    </source>
</evidence>
<accession>A0A7H0DKH9</accession>
<keyword evidence="7 17" id="KW-0679">Respiratory chain</keyword>
<protein>
    <recommendedName>
        <fullName evidence="5 17">NADH-ubiquinone oxidoreductase chain 4</fullName>
        <ecNumber evidence="4 17">7.1.1.2</ecNumber>
    </recommendedName>
</protein>
<evidence type="ECO:0000256" key="8">
    <source>
        <dbReference type="ARBA" id="ARBA00022692"/>
    </source>
</evidence>
<reference evidence="20" key="1">
    <citation type="journal article" date="2020" name="Mol.">
        <title>Irreversible habitat specialization does not constrain diversification in hypersaline water beetles.</title>
        <authorList>
            <person name="Villastrigo A."/>
            <person name="Arribas P."/>
            <person name="Ribera I."/>
        </authorList>
    </citation>
    <scope>NUCLEOTIDE SEQUENCE</scope>
</reference>
<comment type="function">
    <text evidence="17">Core subunit of the mitochondrial membrane respiratory chain NADH dehydrogenase (Complex I) which catalyzes electron transfer from NADH through the respiratory chain, using ubiquinone as an electron acceptor. Essential for the catalytic activity and assembly of complex I.</text>
</comment>
<organism evidence="20">
    <name type="scientific">Ochthebius magnannulatus</name>
    <dbReference type="NCBI Taxonomy" id="1309225"/>
    <lineage>
        <taxon>Eukaryota</taxon>
        <taxon>Metazoa</taxon>
        <taxon>Ecdysozoa</taxon>
        <taxon>Arthropoda</taxon>
        <taxon>Hexapoda</taxon>
        <taxon>Insecta</taxon>
        <taxon>Pterygota</taxon>
        <taxon>Neoptera</taxon>
        <taxon>Endopterygota</taxon>
        <taxon>Coleoptera</taxon>
        <taxon>Polyphaga</taxon>
        <taxon>Staphyliniformia</taxon>
        <taxon>Hydraenidae</taxon>
        <taxon>Ochthebiinae</taxon>
        <taxon>Ochthebius</taxon>
    </lineage>
</organism>
<dbReference type="GO" id="GO:0031966">
    <property type="term" value="C:mitochondrial membrane"/>
    <property type="evidence" value="ECO:0007669"/>
    <property type="project" value="UniProtKB-SubCell"/>
</dbReference>
<dbReference type="AlphaFoldDB" id="A0A7H0DKH9"/>
<keyword evidence="11 17" id="KW-1133">Transmembrane helix</keyword>
<feature type="transmembrane region" description="Helical" evidence="17">
    <location>
        <begin position="182"/>
        <end position="202"/>
    </location>
</feature>
<evidence type="ECO:0000256" key="9">
    <source>
        <dbReference type="ARBA" id="ARBA00022967"/>
    </source>
</evidence>
<evidence type="ECO:0000256" key="3">
    <source>
        <dbReference type="ARBA" id="ARBA00009025"/>
    </source>
</evidence>
<dbReference type="Pfam" id="PF01059">
    <property type="entry name" value="Oxidored_q5_N"/>
    <property type="match status" value="1"/>
</dbReference>
<sequence>MMKFLMMMVFMIPLSFKKSMFWLNQYIYFFMFYMFIFMFSFNYLFMNISYFLGCDLLSYVMILLTLWICSLMIMASVKIYQKNFYYNLFLFMILMLLLSLFITFCSMNLFVFYLFFEMSLIPTLILIVGWGYQPERIQAGVYLLFYTMLASLPMMISIFYYYSNFNSLDYYFLNESSNFLMYLGMNMVFFVKIPMYFVHLWLPKAHVEAPVSGSMILAGIMLKLGGYGLMRLMKIFIFMGMKINYLFIIISLIGGVFISLMCLRQMDIKSLIAYSSVSHMGLVLAGIMTMNYYGMCGSFLMMIAHGLCSSGLFCLANMNYERLNSRSLYLNKGLINLMPSLSMWWFLFSACNMSSPPSLNLIGEILLINSLMSWSSLSFLSLCFLLFFSAVYSLYLYSFTQHGKLYSGLFSFSMGYLREYLLLFLHWFPLNLLILKSEYFILWI</sequence>
<name>A0A7H0DKH9_9COLE</name>
<evidence type="ECO:0000256" key="17">
    <source>
        <dbReference type="RuleBase" id="RU003297"/>
    </source>
</evidence>
<feature type="transmembrane region" description="Helical" evidence="17">
    <location>
        <begin position="84"/>
        <end position="104"/>
    </location>
</feature>
<keyword evidence="10 17" id="KW-0249">Electron transport</keyword>
<dbReference type="EMBL" id="MT822991">
    <property type="protein sequence ID" value="QNP09839.1"/>
    <property type="molecule type" value="Genomic_DNA"/>
</dbReference>
<dbReference type="GO" id="GO:0003954">
    <property type="term" value="F:NADH dehydrogenase activity"/>
    <property type="evidence" value="ECO:0007669"/>
    <property type="project" value="TreeGrafter"/>
</dbReference>
<feature type="transmembrane region" description="Helical" evidence="17">
    <location>
        <begin position="420"/>
        <end position="442"/>
    </location>
</feature>
<dbReference type="PANTHER" id="PTHR43507:SF20">
    <property type="entry name" value="NADH-UBIQUINONE OXIDOREDUCTASE CHAIN 4"/>
    <property type="match status" value="1"/>
</dbReference>
<comment type="function">
    <text evidence="1">Core subunit of the mitochondrial membrane respiratory chain NADH dehydrogenase (Complex I) that is believed to belong to the minimal assembly required for catalysis. Complex I functions in the transfer of electrons from NADH to the respiratory chain. The immediate electron acceptor for the enzyme is believed to be ubiquinone.</text>
</comment>
<feature type="transmembrane region" description="Helical" evidence="17">
    <location>
        <begin position="377"/>
        <end position="399"/>
    </location>
</feature>
<evidence type="ECO:0000256" key="5">
    <source>
        <dbReference type="ARBA" id="ARBA00021006"/>
    </source>
</evidence>